<organism evidence="1 2">
    <name type="scientific">Seminavis robusta</name>
    <dbReference type="NCBI Taxonomy" id="568900"/>
    <lineage>
        <taxon>Eukaryota</taxon>
        <taxon>Sar</taxon>
        <taxon>Stramenopiles</taxon>
        <taxon>Ochrophyta</taxon>
        <taxon>Bacillariophyta</taxon>
        <taxon>Bacillariophyceae</taxon>
        <taxon>Bacillariophycidae</taxon>
        <taxon>Naviculales</taxon>
        <taxon>Naviculaceae</taxon>
        <taxon>Seminavis</taxon>
    </lineage>
</organism>
<name>A0A9N8E801_9STRA</name>
<sequence length="116" mass="12766">MDDCQAAAMELAAIPAIPKPAKDNIPAPAAATPPATPMVRTAVFNEWAMMKTLLWSSEWGRNEAGGEEAASNILDLDLVRSMTVGPDHLKKRSSQFATVARKLSEPRQLLWRFTCW</sequence>
<gene>
    <name evidence="1" type="ORF">SEMRO_720_G192490.1</name>
</gene>
<dbReference type="Proteomes" id="UP001153069">
    <property type="component" value="Unassembled WGS sequence"/>
</dbReference>
<proteinExistence type="predicted"/>
<comment type="caution">
    <text evidence="1">The sequence shown here is derived from an EMBL/GenBank/DDBJ whole genome shotgun (WGS) entry which is preliminary data.</text>
</comment>
<accession>A0A9N8E801</accession>
<protein>
    <submittedName>
        <fullName evidence="1">Uncharacterized protein</fullName>
    </submittedName>
</protein>
<reference evidence="1" key="1">
    <citation type="submission" date="2020-06" db="EMBL/GenBank/DDBJ databases">
        <authorList>
            <consortium name="Plant Systems Biology data submission"/>
        </authorList>
    </citation>
    <scope>NUCLEOTIDE SEQUENCE</scope>
    <source>
        <strain evidence="1">D6</strain>
    </source>
</reference>
<evidence type="ECO:0000313" key="2">
    <source>
        <dbReference type="Proteomes" id="UP001153069"/>
    </source>
</evidence>
<keyword evidence="2" id="KW-1185">Reference proteome</keyword>
<evidence type="ECO:0000313" key="1">
    <source>
        <dbReference type="EMBL" id="CAB9515505.1"/>
    </source>
</evidence>
<dbReference type="AlphaFoldDB" id="A0A9N8E801"/>
<dbReference type="EMBL" id="CAICTM010000719">
    <property type="protein sequence ID" value="CAB9515505.1"/>
    <property type="molecule type" value="Genomic_DNA"/>
</dbReference>